<protein>
    <submittedName>
        <fullName evidence="1">(northern house mosquito) hypothetical protein</fullName>
    </submittedName>
</protein>
<organism evidence="1">
    <name type="scientific">Culex pipiens</name>
    <name type="common">House mosquito</name>
    <dbReference type="NCBI Taxonomy" id="7175"/>
    <lineage>
        <taxon>Eukaryota</taxon>
        <taxon>Metazoa</taxon>
        <taxon>Ecdysozoa</taxon>
        <taxon>Arthropoda</taxon>
        <taxon>Hexapoda</taxon>
        <taxon>Insecta</taxon>
        <taxon>Pterygota</taxon>
        <taxon>Neoptera</taxon>
        <taxon>Endopterygota</taxon>
        <taxon>Diptera</taxon>
        <taxon>Nematocera</taxon>
        <taxon>Culicoidea</taxon>
        <taxon>Culicidae</taxon>
        <taxon>Culicinae</taxon>
        <taxon>Culicini</taxon>
        <taxon>Culex</taxon>
        <taxon>Culex</taxon>
    </lineage>
</organism>
<dbReference type="EMBL" id="HBUE01298676">
    <property type="protein sequence ID" value="CAG6577595.1"/>
    <property type="molecule type" value="Transcribed_RNA"/>
</dbReference>
<dbReference type="EMBL" id="HBUE01192723">
    <property type="protein sequence ID" value="CAG6525884.1"/>
    <property type="molecule type" value="Transcribed_RNA"/>
</dbReference>
<dbReference type="AlphaFoldDB" id="A0A8D8H0G8"/>
<reference evidence="1" key="1">
    <citation type="submission" date="2021-05" db="EMBL/GenBank/DDBJ databases">
        <authorList>
            <person name="Alioto T."/>
            <person name="Alioto T."/>
            <person name="Gomez Garrido J."/>
        </authorList>
    </citation>
    <scope>NUCLEOTIDE SEQUENCE</scope>
</reference>
<evidence type="ECO:0000313" key="1">
    <source>
        <dbReference type="EMBL" id="CAG6525884.1"/>
    </source>
</evidence>
<name>A0A8D8H0G8_CULPI</name>
<proteinExistence type="predicted"/>
<accession>A0A8D8H0G8</accession>
<sequence>MLQIFTIHHHLTSYQHTRPDVHICRFCTYTERDSKLSFVCCFPFGFFRDFIYHTLPQCCPLYTSSAVANFARKVPQTAGSHGARHKRVCHNQNCTSRNSFAMT</sequence>